<evidence type="ECO:0000313" key="2">
    <source>
        <dbReference type="Proteomes" id="UP000029553"/>
    </source>
</evidence>
<organism evidence="1 2">
    <name type="scientific">Comamonas testosteroni</name>
    <name type="common">Pseudomonas testosteroni</name>
    <dbReference type="NCBI Taxonomy" id="285"/>
    <lineage>
        <taxon>Bacteria</taxon>
        <taxon>Pseudomonadati</taxon>
        <taxon>Pseudomonadota</taxon>
        <taxon>Betaproteobacteria</taxon>
        <taxon>Burkholderiales</taxon>
        <taxon>Comamonadaceae</taxon>
        <taxon>Comamonas</taxon>
    </lineage>
</organism>
<gene>
    <name evidence="1" type="ORF">P353_08160</name>
</gene>
<accession>A0A096FLN4</accession>
<name>A0A096FLN4_COMTE</name>
<dbReference type="EMBL" id="AWOR01000037">
    <property type="protein sequence ID" value="KGH30824.1"/>
    <property type="molecule type" value="Genomic_DNA"/>
</dbReference>
<dbReference type="Proteomes" id="UP000029553">
    <property type="component" value="Unassembled WGS sequence"/>
</dbReference>
<sequence length="153" mass="16731">MNAFSNEPQTITVIAKLIVTTPAGAAFENRFKNQADTVEWMKACLNCNANHAKVDIEPLCASDDPAFQAQISALKEVTDTLNTGLGSEDQEEDPTPEQLAALSRFAKRAGADWKGRLSAAWTSGKDATMPDGHLLRQLRNRLGPEWLMSFTLP</sequence>
<protein>
    <submittedName>
        <fullName evidence="1">Uncharacterized protein</fullName>
    </submittedName>
</protein>
<proteinExistence type="predicted"/>
<dbReference type="AlphaFoldDB" id="A0A096FLN4"/>
<dbReference type="RefSeq" id="WP_052084781.1">
    <property type="nucleotide sequence ID" value="NZ_AWOR01000037.1"/>
</dbReference>
<evidence type="ECO:0000313" key="1">
    <source>
        <dbReference type="EMBL" id="KGH30824.1"/>
    </source>
</evidence>
<comment type="caution">
    <text evidence="1">The sequence shown here is derived from an EMBL/GenBank/DDBJ whole genome shotgun (WGS) entry which is preliminary data.</text>
</comment>
<reference evidence="1 2" key="1">
    <citation type="submission" date="2013-09" db="EMBL/GenBank/DDBJ databases">
        <title>High correlation between genotypes and phenotypes of environmental bacteria Comamonas testosteroni strains.</title>
        <authorList>
            <person name="Liu L."/>
            <person name="Zhu W."/>
            <person name="Xia X."/>
            <person name="Xu B."/>
            <person name="Luo M."/>
            <person name="Wang G."/>
        </authorList>
    </citation>
    <scope>NUCLEOTIDE SEQUENCE [LARGE SCALE GENOMIC DNA]</scope>
    <source>
        <strain evidence="1 2">JL40</strain>
    </source>
</reference>